<dbReference type="PANTHER" id="PTHR10584">
    <property type="entry name" value="SUGAR KINASE"/>
    <property type="match status" value="1"/>
</dbReference>
<dbReference type="InterPro" id="IPR011877">
    <property type="entry name" value="Ribokinase"/>
</dbReference>
<feature type="binding site" evidence="9">
    <location>
        <begin position="40"/>
        <end position="44"/>
    </location>
    <ligand>
        <name>substrate</name>
    </ligand>
</feature>
<comment type="activity regulation">
    <text evidence="9">Activated by a monovalent cation that binds near, but not in, the active site. The most likely occupant of the site in vivo is potassium. Ion binding induces a conformational change that may alter substrate affinity.</text>
</comment>
<dbReference type="Pfam" id="PF00294">
    <property type="entry name" value="PfkB"/>
    <property type="match status" value="1"/>
</dbReference>
<dbReference type="GO" id="GO:0019303">
    <property type="term" value="P:D-ribose catabolic process"/>
    <property type="evidence" value="ECO:0007669"/>
    <property type="project" value="UniProtKB-UniRule"/>
</dbReference>
<accession>A0A926DAE5</accession>
<comment type="subunit">
    <text evidence="9">Homodimer.</text>
</comment>
<feature type="binding site" evidence="9">
    <location>
        <position position="248"/>
    </location>
    <ligand>
        <name>K(+)</name>
        <dbReference type="ChEBI" id="CHEBI:29103"/>
    </ligand>
</feature>
<feature type="binding site" evidence="9">
    <location>
        <position position="284"/>
    </location>
    <ligand>
        <name>K(+)</name>
        <dbReference type="ChEBI" id="CHEBI:29103"/>
    </ligand>
</feature>
<evidence type="ECO:0000256" key="6">
    <source>
        <dbReference type="ARBA" id="ARBA00022842"/>
    </source>
</evidence>
<feature type="active site" description="Proton acceptor" evidence="9">
    <location>
        <position position="254"/>
    </location>
</feature>
<dbReference type="PANTHER" id="PTHR10584:SF166">
    <property type="entry name" value="RIBOKINASE"/>
    <property type="match status" value="1"/>
</dbReference>
<feature type="binding site" evidence="9">
    <location>
        <position position="289"/>
    </location>
    <ligand>
        <name>K(+)</name>
        <dbReference type="ChEBI" id="CHEBI:29103"/>
    </ligand>
</feature>
<comment type="catalytic activity">
    <reaction evidence="9">
        <text>D-ribose + ATP = D-ribose 5-phosphate + ADP + H(+)</text>
        <dbReference type="Rhea" id="RHEA:13697"/>
        <dbReference type="ChEBI" id="CHEBI:15378"/>
        <dbReference type="ChEBI" id="CHEBI:30616"/>
        <dbReference type="ChEBI" id="CHEBI:47013"/>
        <dbReference type="ChEBI" id="CHEBI:78346"/>
        <dbReference type="ChEBI" id="CHEBI:456216"/>
        <dbReference type="EC" id="2.7.1.15"/>
    </reaction>
</comment>
<dbReference type="SUPFAM" id="SSF53613">
    <property type="entry name" value="Ribokinase-like"/>
    <property type="match status" value="1"/>
</dbReference>
<dbReference type="PRINTS" id="PR00990">
    <property type="entry name" value="RIBOKINASE"/>
</dbReference>
<protein>
    <recommendedName>
        <fullName evidence="9">Ribokinase</fullName>
        <shortName evidence="9">RK</shortName>
        <ecNumber evidence="9">2.7.1.15</ecNumber>
    </recommendedName>
</protein>
<sequence>MSERVFVLNSYVWLYTFYSRKLPAVGETVPGHRLYESGGGKGVNQAYAAQYEGAEVEIVGRVGDDPAGRMCFTECERVGVGCRYVQIDPETPTGAGAILSDDAGNNEIVIVPGASDKFCPQDFEAARAYIETCKIGGFQFEVNPETVAYAIRETHRMGIETFLDPSPVVPFDEELYRSLTYIKPNEHEASLLTGIPVSDVASAAQAGRWFLDRGVNRAAIITLGAQGCVLVTRDGHRHYPAPEVPVLDTGCAGDTFAGSFIAAVAGGCSLEEAVRRASCLSALIVSRPGAMLTNFFNSDNDLAAIRANYHP</sequence>
<feature type="binding site" evidence="9">
    <location>
        <position position="141"/>
    </location>
    <ligand>
        <name>substrate</name>
    </ligand>
</feature>
<evidence type="ECO:0000259" key="10">
    <source>
        <dbReference type="Pfam" id="PF00294"/>
    </source>
</evidence>
<comment type="caution">
    <text evidence="9">Lacks conserved residue(s) required for the propagation of feature annotation.</text>
</comment>
<proteinExistence type="inferred from homology"/>
<dbReference type="Gene3D" id="3.40.1190.20">
    <property type="match status" value="1"/>
</dbReference>
<keyword evidence="8 9" id="KW-0119">Carbohydrate metabolism</keyword>
<feature type="binding site" evidence="9">
    <location>
        <position position="250"/>
    </location>
    <ligand>
        <name>K(+)</name>
        <dbReference type="ChEBI" id="CHEBI:29103"/>
    </ligand>
</feature>
<dbReference type="InterPro" id="IPR011611">
    <property type="entry name" value="PfkB_dom"/>
</dbReference>
<keyword evidence="7 9" id="KW-0630">Potassium</keyword>
<organism evidence="11 12">
    <name type="scientific">Feifania hominis</name>
    <dbReference type="NCBI Taxonomy" id="2763660"/>
    <lineage>
        <taxon>Bacteria</taxon>
        <taxon>Bacillati</taxon>
        <taxon>Bacillota</taxon>
        <taxon>Clostridia</taxon>
        <taxon>Eubacteriales</taxon>
        <taxon>Feifaniaceae</taxon>
        <taxon>Feifania</taxon>
    </lineage>
</organism>
<feature type="binding site" evidence="9">
    <location>
        <position position="185"/>
    </location>
    <ligand>
        <name>ATP</name>
        <dbReference type="ChEBI" id="CHEBI:30616"/>
    </ligand>
</feature>
<evidence type="ECO:0000256" key="5">
    <source>
        <dbReference type="ARBA" id="ARBA00022840"/>
    </source>
</evidence>
<dbReference type="RefSeq" id="WP_249299042.1">
    <property type="nucleotide sequence ID" value="NZ_JACRSP010000001.1"/>
</dbReference>
<comment type="cofactor">
    <cofactor evidence="9">
        <name>Mg(2+)</name>
        <dbReference type="ChEBI" id="CHEBI:18420"/>
    </cofactor>
    <text evidence="9">Requires a divalent cation, most likely magnesium in vivo, as an electrophilic catalyst to aid phosphoryl group transfer. It is the chelate of the metal and the nucleotide that is the actual substrate.</text>
</comment>
<dbReference type="EC" id="2.7.1.15" evidence="9"/>
<gene>
    <name evidence="9" type="primary">rbsK</name>
    <name evidence="11" type="ORF">H8695_01440</name>
</gene>
<evidence type="ECO:0000256" key="4">
    <source>
        <dbReference type="ARBA" id="ARBA00022777"/>
    </source>
</evidence>
<keyword evidence="4 9" id="KW-0418">Kinase</keyword>
<comment type="function">
    <text evidence="9">Catalyzes the phosphorylation of ribose at O-5 in a reaction requiring ATP and magnesium. The resulting D-ribose-5-phosphate can then be used either for sythesis of nucleotides, histidine, and tryptophan, or as a component of the pentose phosphate pathway.</text>
</comment>
<keyword evidence="1 9" id="KW-0808">Transferase</keyword>
<feature type="binding site" evidence="9">
    <location>
        <position position="287"/>
    </location>
    <ligand>
        <name>K(+)</name>
        <dbReference type="ChEBI" id="CHEBI:29103"/>
    </ligand>
</feature>
<evidence type="ECO:0000256" key="8">
    <source>
        <dbReference type="ARBA" id="ARBA00023277"/>
    </source>
</evidence>
<keyword evidence="3 9" id="KW-0547">Nucleotide-binding</keyword>
<comment type="caution">
    <text evidence="11">The sequence shown here is derived from an EMBL/GenBank/DDBJ whole genome shotgun (WGS) entry which is preliminary data.</text>
</comment>
<comment type="similarity">
    <text evidence="9">Belongs to the carbohydrate kinase PfkB family. Ribokinase subfamily.</text>
</comment>
<keyword evidence="5 9" id="KW-0067">ATP-binding</keyword>
<evidence type="ECO:0000256" key="2">
    <source>
        <dbReference type="ARBA" id="ARBA00022723"/>
    </source>
</evidence>
<dbReference type="HAMAP" id="MF_01987">
    <property type="entry name" value="Ribokinase"/>
    <property type="match status" value="1"/>
</dbReference>
<keyword evidence="2 9" id="KW-0479">Metal-binding</keyword>
<keyword evidence="6 9" id="KW-0460">Magnesium</keyword>
<evidence type="ECO:0000313" key="12">
    <source>
        <dbReference type="Proteomes" id="UP000620366"/>
    </source>
</evidence>
<dbReference type="CDD" id="cd01174">
    <property type="entry name" value="ribokinase"/>
    <property type="match status" value="1"/>
</dbReference>
<comment type="pathway">
    <text evidence="9">Carbohydrate metabolism; D-ribose degradation; D-ribose 5-phosphate from beta-D-ribopyranose: step 2/2.</text>
</comment>
<dbReference type="Proteomes" id="UP000620366">
    <property type="component" value="Unassembled WGS sequence"/>
</dbReference>
<dbReference type="GO" id="GO:0004747">
    <property type="term" value="F:ribokinase activity"/>
    <property type="evidence" value="ECO:0007669"/>
    <property type="project" value="UniProtKB-UniRule"/>
</dbReference>
<dbReference type="InterPro" id="IPR002139">
    <property type="entry name" value="Ribo/fructo_kinase"/>
</dbReference>
<evidence type="ECO:0000256" key="7">
    <source>
        <dbReference type="ARBA" id="ARBA00022958"/>
    </source>
</evidence>
<feature type="domain" description="Carbohydrate kinase PfkB" evidence="10">
    <location>
        <begin position="22"/>
        <end position="291"/>
    </location>
</feature>
<comment type="subcellular location">
    <subcellularLocation>
        <location evidence="9">Cytoplasm</location>
    </subcellularLocation>
</comment>
<name>A0A926DAE5_9FIRM</name>
<dbReference type="EMBL" id="JACRSP010000001">
    <property type="protein sequence ID" value="MBC8535360.1"/>
    <property type="molecule type" value="Genomic_DNA"/>
</dbReference>
<keyword evidence="12" id="KW-1185">Reference proteome</keyword>
<dbReference type="GO" id="GO:0005737">
    <property type="term" value="C:cytoplasm"/>
    <property type="evidence" value="ECO:0007669"/>
    <property type="project" value="UniProtKB-SubCell"/>
</dbReference>
<dbReference type="InterPro" id="IPR029056">
    <property type="entry name" value="Ribokinase-like"/>
</dbReference>
<reference evidence="11" key="1">
    <citation type="submission" date="2020-08" db="EMBL/GenBank/DDBJ databases">
        <title>Genome public.</title>
        <authorList>
            <person name="Liu C."/>
            <person name="Sun Q."/>
        </authorList>
    </citation>
    <scope>NUCLEOTIDE SEQUENCE</scope>
    <source>
        <strain evidence="11">BX7</strain>
    </source>
</reference>
<evidence type="ECO:0000256" key="1">
    <source>
        <dbReference type="ARBA" id="ARBA00022679"/>
    </source>
</evidence>
<feature type="binding site" evidence="9">
    <location>
        <begin position="222"/>
        <end position="227"/>
    </location>
    <ligand>
        <name>ATP</name>
        <dbReference type="ChEBI" id="CHEBI:30616"/>
    </ligand>
</feature>
<evidence type="ECO:0000256" key="9">
    <source>
        <dbReference type="HAMAP-Rule" id="MF_01987"/>
    </source>
</evidence>
<dbReference type="GO" id="GO:0005524">
    <property type="term" value="F:ATP binding"/>
    <property type="evidence" value="ECO:0007669"/>
    <property type="project" value="UniProtKB-UniRule"/>
</dbReference>
<evidence type="ECO:0000313" key="11">
    <source>
        <dbReference type="EMBL" id="MBC8535360.1"/>
    </source>
</evidence>
<dbReference type="AlphaFoldDB" id="A0A926DAE5"/>
<dbReference type="GO" id="GO:0046872">
    <property type="term" value="F:metal ion binding"/>
    <property type="evidence" value="ECO:0007669"/>
    <property type="project" value="UniProtKB-KW"/>
</dbReference>
<feature type="binding site" evidence="9">
    <location>
        <position position="254"/>
    </location>
    <ligand>
        <name>substrate</name>
    </ligand>
</feature>
<evidence type="ECO:0000256" key="3">
    <source>
        <dbReference type="ARBA" id="ARBA00022741"/>
    </source>
</evidence>
<feature type="binding site" evidence="9">
    <location>
        <begin position="253"/>
        <end position="254"/>
    </location>
    <ligand>
        <name>ATP</name>
        <dbReference type="ChEBI" id="CHEBI:30616"/>
    </ligand>
</feature>
<keyword evidence="9" id="KW-0963">Cytoplasm</keyword>